<keyword evidence="3" id="KW-1185">Reference proteome</keyword>
<dbReference type="PANTHER" id="PTHR13507:SF0">
    <property type="entry name" value="PRKR-INTERACTING PROTEIN 1"/>
    <property type="match status" value="1"/>
</dbReference>
<feature type="compositionally biased region" description="Acidic residues" evidence="1">
    <location>
        <begin position="180"/>
        <end position="196"/>
    </location>
</feature>
<dbReference type="GO" id="GO:0019901">
    <property type="term" value="F:protein kinase binding"/>
    <property type="evidence" value="ECO:0007669"/>
    <property type="project" value="TreeGrafter"/>
</dbReference>
<dbReference type="GO" id="GO:0003725">
    <property type="term" value="F:double-stranded RNA binding"/>
    <property type="evidence" value="ECO:0007669"/>
    <property type="project" value="InterPro"/>
</dbReference>
<protein>
    <submittedName>
        <fullName evidence="2">Uncharacterized protein F37A4.2</fullName>
    </submittedName>
</protein>
<feature type="region of interest" description="Disordered" evidence="1">
    <location>
        <begin position="69"/>
        <end position="110"/>
    </location>
</feature>
<sequence length="267" mass="30642">MAGYSAVEGDHDKNRKVMREVKEREREEAFYATSIYNMPREDKEQEDEQRARTAYDLIRMRLDRLERNIEKPVSIPQRRDTRKPRPPPDFVRNVVGSSAAAGSAEFHIFRNNRKREMDRLDYMNQKAQQEELDAEYNAKREKQMKLEEEKTAKKRLKRQRQKERMRERKKKKAGAKKEESESDEGTSSEELSEDADNAAPKEVWDMGTGGSNGIHPRIQTTENGASPAEITEGSDIVKGSSLLDHSNDDQITAADNGLLDAERVSNG</sequence>
<gene>
    <name evidence="2" type="primary">F37A4.2</name>
    <name evidence="2" type="ORF">Tcan_03808</name>
</gene>
<feature type="compositionally biased region" description="Basic and acidic residues" evidence="1">
    <location>
        <begin position="136"/>
        <end position="151"/>
    </location>
</feature>
<feature type="region of interest" description="Disordered" evidence="1">
    <location>
        <begin position="1"/>
        <end position="20"/>
    </location>
</feature>
<accession>A0A0B2VH21</accession>
<dbReference type="STRING" id="6265.A0A0B2VH21"/>
<reference evidence="2 3" key="1">
    <citation type="submission" date="2014-11" db="EMBL/GenBank/DDBJ databases">
        <title>Genetic blueprint of the zoonotic pathogen Toxocara canis.</title>
        <authorList>
            <person name="Zhu X.-Q."/>
            <person name="Korhonen P.K."/>
            <person name="Cai H."/>
            <person name="Young N.D."/>
            <person name="Nejsum P."/>
            <person name="von Samson-Himmelstjerna G."/>
            <person name="Boag P.R."/>
            <person name="Tan P."/>
            <person name="Li Q."/>
            <person name="Min J."/>
            <person name="Yang Y."/>
            <person name="Wang X."/>
            <person name="Fang X."/>
            <person name="Hall R.S."/>
            <person name="Hofmann A."/>
            <person name="Sternberg P.W."/>
            <person name="Jex A.R."/>
            <person name="Gasser R.B."/>
        </authorList>
    </citation>
    <scope>NUCLEOTIDE SEQUENCE [LARGE SCALE GENOMIC DNA]</scope>
    <source>
        <strain evidence="2">PN_DK_2014</strain>
    </source>
</reference>
<comment type="caution">
    <text evidence="2">The sequence shown here is derived from an EMBL/GenBank/DDBJ whole genome shotgun (WGS) entry which is preliminary data.</text>
</comment>
<dbReference type="AlphaFoldDB" id="A0A0B2VH21"/>
<name>A0A0B2VH21_TOXCA</name>
<dbReference type="InterPro" id="IPR009548">
    <property type="entry name" value="Prkrip1"/>
</dbReference>
<evidence type="ECO:0000256" key="1">
    <source>
        <dbReference type="SAM" id="MobiDB-lite"/>
    </source>
</evidence>
<feature type="compositionally biased region" description="Basic and acidic residues" evidence="1">
    <location>
        <begin position="8"/>
        <end position="20"/>
    </location>
</feature>
<feature type="compositionally biased region" description="Basic residues" evidence="1">
    <location>
        <begin position="152"/>
        <end position="174"/>
    </location>
</feature>
<feature type="region of interest" description="Disordered" evidence="1">
    <location>
        <begin position="131"/>
        <end position="248"/>
    </location>
</feature>
<dbReference type="Proteomes" id="UP000031036">
    <property type="component" value="Unassembled WGS sequence"/>
</dbReference>
<evidence type="ECO:0000313" key="3">
    <source>
        <dbReference type="Proteomes" id="UP000031036"/>
    </source>
</evidence>
<dbReference type="PANTHER" id="PTHR13507">
    <property type="entry name" value="PRKR-INTERACTING PROTEIN 1"/>
    <property type="match status" value="1"/>
</dbReference>
<dbReference type="OrthoDB" id="10067079at2759"/>
<dbReference type="GO" id="GO:0004860">
    <property type="term" value="F:protein kinase inhibitor activity"/>
    <property type="evidence" value="ECO:0007669"/>
    <property type="project" value="TreeGrafter"/>
</dbReference>
<organism evidence="2 3">
    <name type="scientific">Toxocara canis</name>
    <name type="common">Canine roundworm</name>
    <dbReference type="NCBI Taxonomy" id="6265"/>
    <lineage>
        <taxon>Eukaryota</taxon>
        <taxon>Metazoa</taxon>
        <taxon>Ecdysozoa</taxon>
        <taxon>Nematoda</taxon>
        <taxon>Chromadorea</taxon>
        <taxon>Rhabditida</taxon>
        <taxon>Spirurina</taxon>
        <taxon>Ascaridomorpha</taxon>
        <taxon>Ascaridoidea</taxon>
        <taxon>Toxocaridae</taxon>
        <taxon>Toxocara</taxon>
    </lineage>
</organism>
<dbReference type="Pfam" id="PF06658">
    <property type="entry name" value="DUF1168"/>
    <property type="match status" value="1"/>
</dbReference>
<proteinExistence type="predicted"/>
<dbReference type="GO" id="GO:0005730">
    <property type="term" value="C:nucleolus"/>
    <property type="evidence" value="ECO:0007669"/>
    <property type="project" value="TreeGrafter"/>
</dbReference>
<dbReference type="EMBL" id="JPKZ01001301">
    <property type="protein sequence ID" value="KHN82821.1"/>
    <property type="molecule type" value="Genomic_DNA"/>
</dbReference>
<evidence type="ECO:0000313" key="2">
    <source>
        <dbReference type="EMBL" id="KHN82821.1"/>
    </source>
</evidence>